<feature type="region of interest" description="Disordered" evidence="1">
    <location>
        <begin position="20"/>
        <end position="100"/>
    </location>
</feature>
<feature type="compositionally biased region" description="Basic residues" evidence="1">
    <location>
        <begin position="688"/>
        <end position="702"/>
    </location>
</feature>
<feature type="compositionally biased region" description="Low complexity" evidence="1">
    <location>
        <begin position="2104"/>
        <end position="2115"/>
    </location>
</feature>
<feature type="region of interest" description="Disordered" evidence="1">
    <location>
        <begin position="1066"/>
        <end position="1086"/>
    </location>
</feature>
<evidence type="ECO:0000313" key="3">
    <source>
        <dbReference type="EMBL" id="KKA26722.1"/>
    </source>
</evidence>
<feature type="region of interest" description="Disordered" evidence="1">
    <location>
        <begin position="1772"/>
        <end position="1842"/>
    </location>
</feature>
<feature type="compositionally biased region" description="Basic and acidic residues" evidence="1">
    <location>
        <begin position="515"/>
        <end position="527"/>
    </location>
</feature>
<evidence type="ECO:0000259" key="2">
    <source>
        <dbReference type="PROSITE" id="PS50010"/>
    </source>
</evidence>
<feature type="region of interest" description="Disordered" evidence="1">
    <location>
        <begin position="1623"/>
        <end position="1642"/>
    </location>
</feature>
<feature type="region of interest" description="Disordered" evidence="1">
    <location>
        <begin position="634"/>
        <end position="715"/>
    </location>
</feature>
<feature type="compositionally biased region" description="Basic residues" evidence="1">
    <location>
        <begin position="1255"/>
        <end position="1269"/>
    </location>
</feature>
<proteinExistence type="predicted"/>
<feature type="compositionally biased region" description="Low complexity" evidence="1">
    <location>
        <begin position="1689"/>
        <end position="1704"/>
    </location>
</feature>
<dbReference type="GO" id="GO:0005085">
    <property type="term" value="F:guanyl-nucleotide exchange factor activity"/>
    <property type="evidence" value="ECO:0007669"/>
    <property type="project" value="InterPro"/>
</dbReference>
<dbReference type="Pfam" id="PF24340">
    <property type="entry name" value="DH_2"/>
    <property type="match status" value="1"/>
</dbReference>
<feature type="compositionally biased region" description="Basic and acidic residues" evidence="1">
    <location>
        <begin position="829"/>
        <end position="845"/>
    </location>
</feature>
<dbReference type="InterPro" id="IPR056222">
    <property type="entry name" value="PH_23"/>
</dbReference>
<feature type="compositionally biased region" description="Low complexity" evidence="1">
    <location>
        <begin position="58"/>
        <end position="92"/>
    </location>
</feature>
<dbReference type="InterPro" id="IPR056223">
    <property type="entry name" value="PH_24"/>
</dbReference>
<feature type="region of interest" description="Disordered" evidence="1">
    <location>
        <begin position="2027"/>
        <end position="2046"/>
    </location>
</feature>
<feature type="region of interest" description="Disordered" evidence="1">
    <location>
        <begin position="1858"/>
        <end position="1890"/>
    </location>
</feature>
<feature type="compositionally biased region" description="Basic residues" evidence="1">
    <location>
        <begin position="251"/>
        <end position="264"/>
    </location>
</feature>
<dbReference type="InterPro" id="IPR056416">
    <property type="entry name" value="DH_2_fung"/>
</dbReference>
<feature type="compositionally biased region" description="Polar residues" evidence="1">
    <location>
        <begin position="20"/>
        <end position="52"/>
    </location>
</feature>
<feature type="region of interest" description="Disordered" evidence="1">
    <location>
        <begin position="428"/>
        <end position="485"/>
    </location>
</feature>
<feature type="compositionally biased region" description="Basic and acidic residues" evidence="1">
    <location>
        <begin position="852"/>
        <end position="925"/>
    </location>
</feature>
<feature type="region of interest" description="Disordered" evidence="1">
    <location>
        <begin position="2055"/>
        <end position="2074"/>
    </location>
</feature>
<dbReference type="EMBL" id="LAEV01002005">
    <property type="protein sequence ID" value="KKA26722.1"/>
    <property type="molecule type" value="Genomic_DNA"/>
</dbReference>
<sequence>MDLDKNKHCKIHCTHGYFDRSNNAKTRANATRKSSSLRFATMEPSTPNASTDKVNEPTTPKNTSKNTSATSKSASKPTKHTTTTHGSGVRGRSSVRRVDTLPPSLLTDFFLGRPSQARRAAERARRESMDAIKAELRQEMRAEAVRKVQPPGGVRDRVKAWQKNNAAAMATGDPQATPSEPGDVAFASEAESVTEEDRLRIKFQQQKKRSTTPKAKRVSVVPDLNEGSRSMPAKINQPPKKRVVSDDHWMKTKIKKKPSNRRKSPNTAAQVPKGFLQRSANPPASSKVREWVKAVETPVFSPTHRPQSPNSRMHRPRQTKSLSNIEYKEAQSEGASEYTDVTDDDDDDDDDYSEDSQDDSPGSQVSENDSQYDDSQFDSKHDSRKHSETDSRGRSDTGVRSAPAEQSFSPLYDDPSIHVKPLRMSKIKTPAPSCMSMPEDDGIRVQGSDLHDDGIRVTPSVPYDDGIRVTASEPDNDGIRTTPSEPLNDEIRVEAFNLNDDGIRVTAYHVDNDGIRVTPSEEPKDGGIKATPTVPFDDGIRIRGSDLGDDGIRVRSVPDDNDGIRVSAIDDENDGIRISPLQAAESALSSALNSAIGGSKTHTSKAQRKSSSNMQQASVADTYEKSFTSNIQEASFHSNMHEPSFASSRRPSKTRKTVPNKAKASGSHSKPHSRSYGKTGAANLSRHTSSKSRSKGSHRRTKSLGPPATRSVRTCSFSMGSSFTNDITEDAIDDAPVDEAGENDLPMGAEAHNMQRRREETKPSKRTSSFRHMPQVLKKVMNEGKKILHEVQEAPRAPQGNPPARIENWLNATVEPTVDCNDSNSPIKKTIEKEWAQESQNRRTAELGGDAAKIENKDKGKSPERKPGVKEERKPELREERKPEFREERKSEVKAKIQEVKNDGDKTPKRYSGEREREKEKERRASPPPSPQSTSKASKARSSSSSHSSHTQTDKTPAPKVKKTTSTSSLQRKGASRSNTVSSRASTKRPFKEALRDAFRGESVGHNLPPAAYQSHEERAYEIEIDLDGHYMDDDWDRSHRRYASGSEISYGTSLTFDAGFSDNGIPDSDLAPAPLRRRAPPTQGHVLSAVIPEDQTLEAADDMTELSSSNRSQTNVTQPTSVGTENYKSSDRAGGLYRQASYVSGGTDSISRNPSFAAGNEAINRNPSFVAGRGETINRSPSFVAGRETLERRASRMSRNQSQSLHRSSSRYSRNSDHHSLKRRLTKHSDLVSVLSMPDDNARPSSRVSSLSRSSRRSGSRSSRRQKRMSGLGHGSIAGLLRDFAAEEEIYQRELKALVDGVVPVLLKEVLNEDSINQALFDSPTARDESFSKSVVNMGVALEKLRNAHKKAPLTDIYQLFAWLERVQPVYDAYLDAWRLGFHDLVVNLAPLIDTLDDNDSLLDAMPRNDEGDLVDADGERVDVAHFLKRPLQRIKRFIKFLKGVTKVLPSATTSALLESFDQLHLKARRRYNEEIARITDKEAVDTDTSQCLNLQTMDPMVDVQIDRTRQVNAKDIFSLTLWHSNGQRLECQVELVYRDKPKSSGDPGDLLIRKTDGRQTTLLFQPVTMDFVSGRRDGPGIIIMIRGLISRPLPGQGDEWSELLHLGTDDELQIQDWLAVFSPSPTPDPRRNRTSAGPSTMVAPMLSTILEGGSTVSEVVAPNKSIVVKVKSRRGRSPEAGGDGRSRTASASPSAPEAQGSEATERGRERDHSPASDHTVTNEPSEDKPPAPPVHRTLSKAAPPPVFIPDCLRPGFNRRTSSPLKHEYLPSEVSSEHSAVAANEASQVYSDPDDDEEHSGSQSGSFTGSESESDSELSDDEIDSIDMPETELGISIRDEERQREFRAATASVMTYDSLTPSKSASQVCGRDEEDSEEGSDSDSDEDLKGPRFLAKVSQWSDKKATWKDVKTDNCWVVILPGSLEVHPVGTKNLKKAEPLVALDLTPAIMLRQSTFIDLEVRAATLSYGSVFARAGANFRFRCQTTNDCYEMYTAVHSARLKNERYNKMEADARVKAFGTNAAAQAAAGNESSSQQKTGGKTGWFGRRNSYRAAARAPANSTSQDGFSNAPSSNASAASSFLRRLTGGNLSFNLAKSTLNRQASGRSVSRNVSGSGAGAGAGTGSLYSANSSRGGTGLRAPSMSMASQGVSEFGAGLNTDAIKIRLHLLVTQTRWEDWGNCMLRISRPPPGQHMDLRKNHGLEKRVTVSTIPKKGSGEPPAVMIDAVLGSGCFSAMGNRGVVCGIWEEVKDEQGVRGRVPQNGNAGGNITKWCFQCKNGVEAQWVLRNLHQEVELF</sequence>
<feature type="compositionally biased region" description="Polar residues" evidence="1">
    <location>
        <begin position="1858"/>
        <end position="1868"/>
    </location>
</feature>
<feature type="compositionally biased region" description="Acidic residues" evidence="1">
    <location>
        <begin position="1813"/>
        <end position="1831"/>
    </location>
</feature>
<evidence type="ECO:0000313" key="4">
    <source>
        <dbReference type="Proteomes" id="UP000033483"/>
    </source>
</evidence>
<accession>A0A0F4Z899</accession>
<dbReference type="PROSITE" id="PS50010">
    <property type="entry name" value="DH_2"/>
    <property type="match status" value="1"/>
</dbReference>
<dbReference type="Pfam" id="PF24345">
    <property type="entry name" value="PH_24"/>
    <property type="match status" value="1"/>
</dbReference>
<feature type="region of interest" description="Disordered" evidence="1">
    <location>
        <begin position="1168"/>
        <end position="1273"/>
    </location>
</feature>
<feature type="region of interest" description="Disordered" evidence="1">
    <location>
        <begin position="1672"/>
        <end position="1748"/>
    </location>
</feature>
<dbReference type="InterPro" id="IPR000219">
    <property type="entry name" value="DH_dom"/>
</dbReference>
<evidence type="ECO:0000256" key="1">
    <source>
        <dbReference type="SAM" id="MobiDB-lite"/>
    </source>
</evidence>
<organism evidence="3 4">
    <name type="scientific">Thielaviopsis punctulata</name>
    <dbReference type="NCBI Taxonomy" id="72032"/>
    <lineage>
        <taxon>Eukaryota</taxon>
        <taxon>Fungi</taxon>
        <taxon>Dikarya</taxon>
        <taxon>Ascomycota</taxon>
        <taxon>Pezizomycotina</taxon>
        <taxon>Sordariomycetes</taxon>
        <taxon>Hypocreomycetidae</taxon>
        <taxon>Microascales</taxon>
        <taxon>Ceratocystidaceae</taxon>
        <taxon>Thielaviopsis</taxon>
    </lineage>
</organism>
<feature type="compositionally biased region" description="Low complexity" evidence="1">
    <location>
        <begin position="1244"/>
        <end position="1254"/>
    </location>
</feature>
<dbReference type="OrthoDB" id="5408934at2759"/>
<keyword evidence="4" id="KW-1185">Reference proteome</keyword>
<feature type="compositionally biased region" description="Acidic residues" evidence="1">
    <location>
        <begin position="340"/>
        <end position="358"/>
    </location>
</feature>
<dbReference type="Pfam" id="PF24344">
    <property type="entry name" value="PH_23"/>
    <property type="match status" value="1"/>
</dbReference>
<feature type="compositionally biased region" description="Low complexity" evidence="1">
    <location>
        <begin position="1199"/>
        <end position="1214"/>
    </location>
</feature>
<name>A0A0F4Z899_9PEZI</name>
<feature type="region of interest" description="Disordered" evidence="1">
    <location>
        <begin position="168"/>
        <end position="416"/>
    </location>
</feature>
<feature type="compositionally biased region" description="Polar residues" evidence="1">
    <location>
        <begin position="609"/>
        <end position="621"/>
    </location>
</feature>
<feature type="compositionally biased region" description="Basic residues" evidence="1">
    <location>
        <begin position="205"/>
        <end position="217"/>
    </location>
</feature>
<dbReference type="Proteomes" id="UP000033483">
    <property type="component" value="Unassembled WGS sequence"/>
</dbReference>
<feature type="domain" description="DH" evidence="2">
    <location>
        <begin position="1277"/>
        <end position="1484"/>
    </location>
</feature>
<feature type="compositionally biased region" description="Basic and acidic residues" evidence="1">
    <location>
        <begin position="1705"/>
        <end position="1717"/>
    </location>
</feature>
<feature type="compositionally biased region" description="Low complexity" evidence="1">
    <location>
        <begin position="933"/>
        <end position="951"/>
    </location>
</feature>
<feature type="compositionally biased region" description="Acidic residues" evidence="1">
    <location>
        <begin position="1873"/>
        <end position="1887"/>
    </location>
</feature>
<feature type="region of interest" description="Disordered" evidence="1">
    <location>
        <begin position="2101"/>
        <end position="2143"/>
    </location>
</feature>
<feature type="region of interest" description="Disordered" evidence="1">
    <location>
        <begin position="515"/>
        <end position="536"/>
    </location>
</feature>
<feature type="compositionally biased region" description="Low complexity" evidence="1">
    <location>
        <begin position="1773"/>
        <end position="1788"/>
    </location>
</feature>
<gene>
    <name evidence="3" type="ORF">TD95_004576</name>
</gene>
<feature type="compositionally biased region" description="Polar residues" evidence="1">
    <location>
        <begin position="1106"/>
        <end position="1128"/>
    </location>
</feature>
<feature type="region of interest" description="Disordered" evidence="1">
    <location>
        <begin position="1101"/>
        <end position="1133"/>
    </location>
</feature>
<feature type="region of interest" description="Disordered" evidence="1">
    <location>
        <begin position="595"/>
        <end position="621"/>
    </location>
</feature>
<reference evidence="3 4" key="1">
    <citation type="submission" date="2015-03" db="EMBL/GenBank/DDBJ databases">
        <authorList>
            <person name="Radwan O."/>
            <person name="Al-Naeli F.A."/>
            <person name="Rendon G.A."/>
            <person name="Fields C."/>
        </authorList>
    </citation>
    <scope>NUCLEOTIDE SEQUENCE [LARGE SCALE GENOMIC DNA]</scope>
    <source>
        <strain evidence="3">CR-DP1</strain>
    </source>
</reference>
<protein>
    <recommendedName>
        <fullName evidence="2">DH domain-containing protein</fullName>
    </recommendedName>
</protein>
<comment type="caution">
    <text evidence="3">The sequence shown here is derived from an EMBL/GenBank/DDBJ whole genome shotgun (WGS) entry which is preliminary data.</text>
</comment>
<feature type="compositionally biased region" description="Polar residues" evidence="1">
    <location>
        <begin position="2031"/>
        <end position="2040"/>
    </location>
</feature>
<feature type="compositionally biased region" description="Polar residues" evidence="1">
    <location>
        <begin position="964"/>
        <end position="985"/>
    </location>
</feature>
<feature type="compositionally biased region" description="Basic and acidic residues" evidence="1">
    <location>
        <begin position="377"/>
        <end position="397"/>
    </location>
</feature>
<feature type="region of interest" description="Disordered" evidence="1">
    <location>
        <begin position="816"/>
        <end position="991"/>
    </location>
</feature>